<evidence type="ECO:0000313" key="1">
    <source>
        <dbReference type="EMBL" id="TFK36384.1"/>
    </source>
</evidence>
<dbReference type="OrthoDB" id="3542212at2759"/>
<name>A0A5C3LTB0_9AGAR</name>
<dbReference type="Proteomes" id="UP000308652">
    <property type="component" value="Unassembled WGS sequence"/>
</dbReference>
<gene>
    <name evidence="1" type="ORF">BDQ12DRAFT_686810</name>
</gene>
<dbReference type="EMBL" id="ML213614">
    <property type="protein sequence ID" value="TFK36384.1"/>
    <property type="molecule type" value="Genomic_DNA"/>
</dbReference>
<reference evidence="1 2" key="1">
    <citation type="journal article" date="2019" name="Nat. Ecol. Evol.">
        <title>Megaphylogeny resolves global patterns of mushroom evolution.</title>
        <authorList>
            <person name="Varga T."/>
            <person name="Krizsan K."/>
            <person name="Foldi C."/>
            <person name="Dima B."/>
            <person name="Sanchez-Garcia M."/>
            <person name="Sanchez-Ramirez S."/>
            <person name="Szollosi G.J."/>
            <person name="Szarkandi J.G."/>
            <person name="Papp V."/>
            <person name="Albert L."/>
            <person name="Andreopoulos W."/>
            <person name="Angelini C."/>
            <person name="Antonin V."/>
            <person name="Barry K.W."/>
            <person name="Bougher N.L."/>
            <person name="Buchanan P."/>
            <person name="Buyck B."/>
            <person name="Bense V."/>
            <person name="Catcheside P."/>
            <person name="Chovatia M."/>
            <person name="Cooper J."/>
            <person name="Damon W."/>
            <person name="Desjardin D."/>
            <person name="Finy P."/>
            <person name="Geml J."/>
            <person name="Haridas S."/>
            <person name="Hughes K."/>
            <person name="Justo A."/>
            <person name="Karasinski D."/>
            <person name="Kautmanova I."/>
            <person name="Kiss B."/>
            <person name="Kocsube S."/>
            <person name="Kotiranta H."/>
            <person name="LaButti K.M."/>
            <person name="Lechner B.E."/>
            <person name="Liimatainen K."/>
            <person name="Lipzen A."/>
            <person name="Lukacs Z."/>
            <person name="Mihaltcheva S."/>
            <person name="Morgado L.N."/>
            <person name="Niskanen T."/>
            <person name="Noordeloos M.E."/>
            <person name="Ohm R.A."/>
            <person name="Ortiz-Santana B."/>
            <person name="Ovrebo C."/>
            <person name="Racz N."/>
            <person name="Riley R."/>
            <person name="Savchenko A."/>
            <person name="Shiryaev A."/>
            <person name="Soop K."/>
            <person name="Spirin V."/>
            <person name="Szebenyi C."/>
            <person name="Tomsovsky M."/>
            <person name="Tulloss R.E."/>
            <person name="Uehling J."/>
            <person name="Grigoriev I.V."/>
            <person name="Vagvolgyi C."/>
            <person name="Papp T."/>
            <person name="Martin F.M."/>
            <person name="Miettinen O."/>
            <person name="Hibbett D.S."/>
            <person name="Nagy L.G."/>
        </authorList>
    </citation>
    <scope>NUCLEOTIDE SEQUENCE [LARGE SCALE GENOMIC DNA]</scope>
    <source>
        <strain evidence="1 2">CBS 166.37</strain>
    </source>
</reference>
<proteinExistence type="predicted"/>
<dbReference type="PANTHER" id="PTHR42052">
    <property type="entry name" value="ABM DOMAIN-CONTAINING PROTEIN"/>
    <property type="match status" value="1"/>
</dbReference>
<organism evidence="1 2">
    <name type="scientific">Crucibulum laeve</name>
    <dbReference type="NCBI Taxonomy" id="68775"/>
    <lineage>
        <taxon>Eukaryota</taxon>
        <taxon>Fungi</taxon>
        <taxon>Dikarya</taxon>
        <taxon>Basidiomycota</taxon>
        <taxon>Agaricomycotina</taxon>
        <taxon>Agaricomycetes</taxon>
        <taxon>Agaricomycetidae</taxon>
        <taxon>Agaricales</taxon>
        <taxon>Agaricineae</taxon>
        <taxon>Nidulariaceae</taxon>
        <taxon>Crucibulum</taxon>
    </lineage>
</organism>
<dbReference type="AlphaFoldDB" id="A0A5C3LTB0"/>
<evidence type="ECO:0008006" key="3">
    <source>
        <dbReference type="Google" id="ProtNLM"/>
    </source>
</evidence>
<accession>A0A5C3LTB0</accession>
<evidence type="ECO:0000313" key="2">
    <source>
        <dbReference type="Proteomes" id="UP000308652"/>
    </source>
</evidence>
<sequence>MPITEFAVLELNKPHKFHSSPILDFFRLLSKRQSEYSSFPLVFFEDSKAPSTIYLLSGWRDAEHHMEWIRSEGNQELLQLLGPYLHVKELLHLGIDFGGLPIEGTEYLVFKKYQSENDVDAVDGQRASNIAWSSLGVNVESDAGIVYQIESHKREPSLEELAGERKGGKLVEIISMKHLEL</sequence>
<dbReference type="PANTHER" id="PTHR42052:SF1">
    <property type="entry name" value="ABM DOMAIN-CONTAINING PROTEIN"/>
    <property type="match status" value="1"/>
</dbReference>
<keyword evidence="2" id="KW-1185">Reference proteome</keyword>
<dbReference type="Gene3D" id="3.30.70.100">
    <property type="match status" value="1"/>
</dbReference>
<protein>
    <recommendedName>
        <fullName evidence="3">ABM domain-containing protein</fullName>
    </recommendedName>
</protein>